<reference evidence="10 11" key="1">
    <citation type="submission" date="2024-11" db="EMBL/GenBank/DDBJ databases">
        <title>Chromosome-level genome assembly of the freshwater bivalve Anodonta woodiana.</title>
        <authorList>
            <person name="Chen X."/>
        </authorList>
    </citation>
    <scope>NUCLEOTIDE SEQUENCE [LARGE SCALE GENOMIC DNA]</scope>
    <source>
        <strain evidence="10">MN2024</strain>
        <tissue evidence="10">Gills</tissue>
    </source>
</reference>
<comment type="function">
    <text evidence="1">Binds to all microtubule populations.</text>
</comment>
<evidence type="ECO:0000256" key="6">
    <source>
        <dbReference type="ARBA" id="ARBA00022490"/>
    </source>
</evidence>
<gene>
    <name evidence="10" type="ORF">ACJMK2_030915</name>
</gene>
<keyword evidence="11" id="KW-1185">Reference proteome</keyword>
<feature type="region of interest" description="Disordered" evidence="9">
    <location>
        <begin position="1"/>
        <end position="120"/>
    </location>
</feature>
<evidence type="ECO:0000256" key="1">
    <source>
        <dbReference type="ARBA" id="ARBA00003805"/>
    </source>
</evidence>
<sequence length="209" mass="23517">MTTTNTFQGYDGNIKKPTSRVTQPPGGISQVFSGYNEEPEENKNRRTNKSSAPVNAAPQQTPERATAVKQDVNSRSRVFGDAYDPSTDKKRLPQKGNQATTAELYRDVRPKPKKHVSTYNPITCEAYPGYENHREPELKRKFQNQRGAYNPITGEAYDEEEDEKEKGEEENGKQDGSGETVQHDQKQQQQGNFPTRVKQPPGGKSTALW</sequence>
<organism evidence="10 11">
    <name type="scientific">Sinanodonta woodiana</name>
    <name type="common">Chinese pond mussel</name>
    <name type="synonym">Anodonta woodiana</name>
    <dbReference type="NCBI Taxonomy" id="1069815"/>
    <lineage>
        <taxon>Eukaryota</taxon>
        <taxon>Metazoa</taxon>
        <taxon>Spiralia</taxon>
        <taxon>Lophotrochozoa</taxon>
        <taxon>Mollusca</taxon>
        <taxon>Bivalvia</taxon>
        <taxon>Autobranchia</taxon>
        <taxon>Heteroconchia</taxon>
        <taxon>Palaeoheterodonta</taxon>
        <taxon>Unionida</taxon>
        <taxon>Unionoidea</taxon>
        <taxon>Unionidae</taxon>
        <taxon>Unioninae</taxon>
        <taxon>Sinanodonta</taxon>
    </lineage>
</organism>
<evidence type="ECO:0000313" key="11">
    <source>
        <dbReference type="Proteomes" id="UP001634394"/>
    </source>
</evidence>
<comment type="subcellular location">
    <subcellularLocation>
        <location evidence="3">Cytoplasm</location>
    </subcellularLocation>
    <subcellularLocation>
        <location evidence="2">Nucleus</location>
    </subcellularLocation>
</comment>
<keyword evidence="8" id="KW-0539">Nucleus</keyword>
<evidence type="ECO:0000256" key="8">
    <source>
        <dbReference type="ARBA" id="ARBA00023242"/>
    </source>
</evidence>
<evidence type="ECO:0000256" key="9">
    <source>
        <dbReference type="SAM" id="MobiDB-lite"/>
    </source>
</evidence>
<comment type="caution">
    <text evidence="10">The sequence shown here is derived from an EMBL/GenBank/DDBJ whole genome shotgun (WGS) entry which is preliminary data.</text>
</comment>
<accession>A0ABD3X173</accession>
<evidence type="ECO:0000256" key="7">
    <source>
        <dbReference type="ARBA" id="ARBA00022553"/>
    </source>
</evidence>
<keyword evidence="6" id="KW-0963">Cytoplasm</keyword>
<evidence type="ECO:0000256" key="5">
    <source>
        <dbReference type="ARBA" id="ARBA00021471"/>
    </source>
</evidence>
<evidence type="ECO:0000313" key="10">
    <source>
        <dbReference type="EMBL" id="KAL3878578.1"/>
    </source>
</evidence>
<dbReference type="PANTHER" id="PTHR34930">
    <property type="entry name" value="GEO05313P1"/>
    <property type="match status" value="1"/>
</dbReference>
<evidence type="ECO:0000256" key="4">
    <source>
        <dbReference type="ARBA" id="ARBA00005344"/>
    </source>
</evidence>
<dbReference type="PANTHER" id="PTHR34930:SF2">
    <property type="entry name" value="MICROTUBULE-ASSOCIATED PROTEIN JUPITER"/>
    <property type="match status" value="1"/>
</dbReference>
<comment type="similarity">
    <text evidence="4">Belongs to the MAP Jupiter family.</text>
</comment>
<feature type="region of interest" description="Disordered" evidence="9">
    <location>
        <begin position="135"/>
        <end position="209"/>
    </location>
</feature>
<dbReference type="Proteomes" id="UP001634394">
    <property type="component" value="Unassembled WGS sequence"/>
</dbReference>
<feature type="compositionally biased region" description="Polar residues" evidence="9">
    <location>
        <begin position="49"/>
        <end position="63"/>
    </location>
</feature>
<evidence type="ECO:0000256" key="2">
    <source>
        <dbReference type="ARBA" id="ARBA00004123"/>
    </source>
</evidence>
<evidence type="ECO:0000256" key="3">
    <source>
        <dbReference type="ARBA" id="ARBA00004496"/>
    </source>
</evidence>
<name>A0ABD3X173_SINWO</name>
<proteinExistence type="inferred from homology"/>
<dbReference type="AlphaFoldDB" id="A0ABD3X173"/>
<dbReference type="GO" id="GO:0005737">
    <property type="term" value="C:cytoplasm"/>
    <property type="evidence" value="ECO:0007669"/>
    <property type="project" value="UniProtKB-SubCell"/>
</dbReference>
<keyword evidence="7" id="KW-0597">Phosphoprotein</keyword>
<dbReference type="EMBL" id="JBJQND010000004">
    <property type="protein sequence ID" value="KAL3878578.1"/>
    <property type="molecule type" value="Genomic_DNA"/>
</dbReference>
<feature type="compositionally biased region" description="Basic and acidic residues" evidence="9">
    <location>
        <begin position="164"/>
        <end position="173"/>
    </location>
</feature>
<dbReference type="GO" id="GO:0005634">
    <property type="term" value="C:nucleus"/>
    <property type="evidence" value="ECO:0007669"/>
    <property type="project" value="UniProtKB-SubCell"/>
</dbReference>
<protein>
    <recommendedName>
        <fullName evidence="5">Microtubule-associated protein Jupiter</fullName>
    </recommendedName>
</protein>
<dbReference type="InterPro" id="IPR033335">
    <property type="entry name" value="JUPITER"/>
</dbReference>